<dbReference type="GeneID" id="66078167"/>
<sequence length="323" mass="36777">MLLDLQSYARKSRYGALHSEKEPGEVIGVEPTFDDILEMSEFGVSEDPDAPGDSDHITALPPQSQLAKCLKDLQNYRATPRDVASIVSDRPRLTRYLQTSFEYIASQRKTWHEVSRIQSDGRSRQGQILENIETKLAHLVGKCRVLERELSRDKKSYTIQGEVKERLKKNQSSLTYLPSPCATAGSCSDTRLAHDFNIELDQQIEELSTAGNMVSEVTTQELALQLKVRLETFQCWHEKDDMKLSNAEQLAEECQESFETAVRAVVWGHENFPDFQGLLEDLRLKMAQREESLVTRCLRDIEKVERMDIIGGTNTDKPDDQLV</sequence>
<accession>A0A9P7S0A7</accession>
<comment type="caution">
    <text evidence="1">The sequence shown here is derived from an EMBL/GenBank/DDBJ whole genome shotgun (WGS) entry which is preliminary data.</text>
</comment>
<reference evidence="1" key="1">
    <citation type="journal article" date="2021" name="Genome Biol. Evol.">
        <title>The assembled and annotated genome of the fairy-ring fungus Marasmius oreades.</title>
        <authorList>
            <person name="Hiltunen M."/>
            <person name="Ament-Velasquez S.L."/>
            <person name="Johannesson H."/>
        </authorList>
    </citation>
    <scope>NUCLEOTIDE SEQUENCE</scope>
    <source>
        <strain evidence="1">03SP1</strain>
    </source>
</reference>
<name>A0A9P7S0A7_9AGAR</name>
<keyword evidence="2" id="KW-1185">Reference proteome</keyword>
<evidence type="ECO:0000313" key="1">
    <source>
        <dbReference type="EMBL" id="KAG7092768.1"/>
    </source>
</evidence>
<evidence type="ECO:0000313" key="2">
    <source>
        <dbReference type="Proteomes" id="UP001049176"/>
    </source>
</evidence>
<dbReference type="OrthoDB" id="10501353at2759"/>
<dbReference type="RefSeq" id="XP_043009238.1">
    <property type="nucleotide sequence ID" value="XM_043153952.1"/>
</dbReference>
<proteinExistence type="predicted"/>
<dbReference type="Proteomes" id="UP001049176">
    <property type="component" value="Chromosome 5"/>
</dbReference>
<dbReference type="KEGG" id="more:E1B28_009091"/>
<protein>
    <submittedName>
        <fullName evidence="1">Uncharacterized protein</fullName>
    </submittedName>
</protein>
<gene>
    <name evidence="1" type="ORF">E1B28_009091</name>
</gene>
<organism evidence="1 2">
    <name type="scientific">Marasmius oreades</name>
    <name type="common">fairy-ring Marasmius</name>
    <dbReference type="NCBI Taxonomy" id="181124"/>
    <lineage>
        <taxon>Eukaryota</taxon>
        <taxon>Fungi</taxon>
        <taxon>Dikarya</taxon>
        <taxon>Basidiomycota</taxon>
        <taxon>Agaricomycotina</taxon>
        <taxon>Agaricomycetes</taxon>
        <taxon>Agaricomycetidae</taxon>
        <taxon>Agaricales</taxon>
        <taxon>Marasmiineae</taxon>
        <taxon>Marasmiaceae</taxon>
        <taxon>Marasmius</taxon>
    </lineage>
</organism>
<dbReference type="EMBL" id="CM032185">
    <property type="protein sequence ID" value="KAG7092768.1"/>
    <property type="molecule type" value="Genomic_DNA"/>
</dbReference>
<dbReference type="AlphaFoldDB" id="A0A9P7S0A7"/>